<feature type="domain" description="Nicotinate phosphoribosyltransferase N-terminal" evidence="11">
    <location>
        <begin position="8"/>
        <end position="131"/>
    </location>
</feature>
<dbReference type="NCBIfam" id="NF006695">
    <property type="entry name" value="PRK09243.1-2"/>
    <property type="match status" value="1"/>
</dbReference>
<evidence type="ECO:0000256" key="8">
    <source>
        <dbReference type="ARBA" id="ARBA00048668"/>
    </source>
</evidence>
<accession>A0A1I2QV24</accession>
<keyword evidence="13" id="KW-0328">Glycosyltransferase</keyword>
<evidence type="ECO:0000313" key="13">
    <source>
        <dbReference type="EMBL" id="SFG32148.1"/>
    </source>
</evidence>
<evidence type="ECO:0000256" key="5">
    <source>
        <dbReference type="ARBA" id="ARBA00022598"/>
    </source>
</evidence>
<evidence type="ECO:0000256" key="7">
    <source>
        <dbReference type="ARBA" id="ARBA00022679"/>
    </source>
</evidence>
<dbReference type="InterPro" id="IPR036068">
    <property type="entry name" value="Nicotinate_pribotase-like_C"/>
</dbReference>
<dbReference type="PIRSF" id="PIRSF000484">
    <property type="entry name" value="NAPRT"/>
    <property type="match status" value="1"/>
</dbReference>
<dbReference type="PANTHER" id="PTHR11098">
    <property type="entry name" value="NICOTINATE PHOSPHORIBOSYLTRANSFERASE"/>
    <property type="match status" value="1"/>
</dbReference>
<dbReference type="UniPathway" id="UPA00253">
    <property type="reaction ID" value="UER00457"/>
</dbReference>
<evidence type="ECO:0000256" key="3">
    <source>
        <dbReference type="ARBA" id="ARBA00013236"/>
    </source>
</evidence>
<dbReference type="InterPro" id="IPR013785">
    <property type="entry name" value="Aldolase_TIM"/>
</dbReference>
<dbReference type="InterPro" id="IPR041619">
    <property type="entry name" value="NAPRTase_C"/>
</dbReference>
<comment type="catalytic activity">
    <reaction evidence="8 9">
        <text>5-phospho-alpha-D-ribose 1-diphosphate + nicotinate + ATP + H2O = nicotinate beta-D-ribonucleotide + ADP + phosphate + diphosphate</text>
        <dbReference type="Rhea" id="RHEA:36163"/>
        <dbReference type="ChEBI" id="CHEBI:15377"/>
        <dbReference type="ChEBI" id="CHEBI:30616"/>
        <dbReference type="ChEBI" id="CHEBI:32544"/>
        <dbReference type="ChEBI" id="CHEBI:33019"/>
        <dbReference type="ChEBI" id="CHEBI:43474"/>
        <dbReference type="ChEBI" id="CHEBI:57502"/>
        <dbReference type="ChEBI" id="CHEBI:58017"/>
        <dbReference type="ChEBI" id="CHEBI:456216"/>
        <dbReference type="EC" id="6.3.4.21"/>
    </reaction>
</comment>
<dbReference type="NCBIfam" id="TIGR01513">
    <property type="entry name" value="NAPRTase_put"/>
    <property type="match status" value="1"/>
</dbReference>
<dbReference type="GO" id="GO:0005829">
    <property type="term" value="C:cytosol"/>
    <property type="evidence" value="ECO:0007669"/>
    <property type="project" value="TreeGrafter"/>
</dbReference>
<dbReference type="GeneID" id="29803218"/>
<dbReference type="Gene3D" id="3.20.140.10">
    <property type="entry name" value="nicotinate phosphoribosyltransferase"/>
    <property type="match status" value="1"/>
</dbReference>
<feature type="domain" description="Nicotinate phosphoribosyltransferase C-terminal" evidence="12">
    <location>
        <begin position="359"/>
        <end position="467"/>
    </location>
</feature>
<evidence type="ECO:0000256" key="9">
    <source>
        <dbReference type="RuleBase" id="RU365100"/>
    </source>
</evidence>
<evidence type="ECO:0000313" key="14">
    <source>
        <dbReference type="Proteomes" id="UP000182635"/>
    </source>
</evidence>
<dbReference type="AlphaFoldDB" id="A0A1I2QV24"/>
<dbReference type="SUPFAM" id="SSF54675">
    <property type="entry name" value="Nicotinate/Quinolinate PRTase N-terminal domain-like"/>
    <property type="match status" value="1"/>
</dbReference>
<sequence length="478" mass="52570">MDADNWALVTDLYELTMANGFKEKLGEEEGVFDIFFRKMPDDGSFVVLAGLEQAVEELKNFHFEKEDIEYLKGLNLFSDDFIEYLADFKFSCRVWAVPEGTPIFPREPVMTIQGPLIQAQLFETLLLSIINHETLIATKARRITAAAKGRGVMEFGARRAQGPSSATYGARAAVIGGASSTSNLLAAKKFGIPAAGTMAHSWIEAFDSEYDAFRAWADIYPDNCSLLADTYDVLESGVPNAIKIFNELKAEGHGNFGIRIDSGDVTKLAEAAREMMDEAGFPNAKITISNALDENIIQSLLEQGAPIDNFGVGEKMITSSSSPVLSGVYKLSAVIKGDKLIPKIKVSESKGKLTLPGIKQTYRLIDNKSGKAFADIITLRDEDLPSELTAFKADPLATKQKGHLANFTAVPLQKEAMDGTEVKIDLPNVFEIQKFSKSQLDLLPHSTKRLLNADEYPVFITPKLYEVQQELVSKFADQ</sequence>
<dbReference type="FunFam" id="3.20.20.70:FF:000076">
    <property type="entry name" value="Nicotinate phosphoribosyltransferase"/>
    <property type="match status" value="1"/>
</dbReference>
<comment type="similarity">
    <text evidence="2 9">Belongs to the NAPRTase family.</text>
</comment>
<comment type="PTM">
    <text evidence="9">Transiently phosphorylated on a His residue during the reaction cycle. Phosphorylation strongly increases the affinity for substrates and increases the rate of nicotinate D-ribonucleotide production. Dephosphorylation regenerates the low-affinity form of the enzyme, leading to product release.</text>
</comment>
<name>A0A1I2QV24_9LACO</name>
<keyword evidence="5 9" id="KW-0436">Ligase</keyword>
<protein>
    <recommendedName>
        <fullName evidence="3 9">Nicotinate phosphoribosyltransferase</fullName>
        <ecNumber evidence="3 9">6.3.4.21</ecNumber>
    </recommendedName>
</protein>
<keyword evidence="7 9" id="KW-0808">Transferase</keyword>
<proteinExistence type="inferred from homology"/>
<dbReference type="InterPro" id="IPR006405">
    <property type="entry name" value="Nic_PRibTrfase_pncB"/>
</dbReference>
<dbReference type="EMBL" id="FOPI01000011">
    <property type="protein sequence ID" value="SFG32148.1"/>
    <property type="molecule type" value="Genomic_DNA"/>
</dbReference>
<organism evidence="13 14">
    <name type="scientific">Ligilactobacillus ruminis DSM 20403 = NBRC 102161</name>
    <dbReference type="NCBI Taxonomy" id="1423798"/>
    <lineage>
        <taxon>Bacteria</taxon>
        <taxon>Bacillati</taxon>
        <taxon>Bacillota</taxon>
        <taxon>Bacilli</taxon>
        <taxon>Lactobacillales</taxon>
        <taxon>Lactobacillaceae</taxon>
        <taxon>Ligilactobacillus</taxon>
    </lineage>
</organism>
<dbReference type="GO" id="GO:0047280">
    <property type="term" value="F:nicotinamide phosphoribosyltransferase activity"/>
    <property type="evidence" value="ECO:0007669"/>
    <property type="project" value="UniProtKB-ARBA"/>
</dbReference>
<dbReference type="Proteomes" id="UP000182635">
    <property type="component" value="Unassembled WGS sequence"/>
</dbReference>
<dbReference type="GO" id="GO:0034355">
    <property type="term" value="P:NAD+ biosynthetic process via the salvage pathway"/>
    <property type="evidence" value="ECO:0007669"/>
    <property type="project" value="TreeGrafter"/>
</dbReference>
<dbReference type="Pfam" id="PF17767">
    <property type="entry name" value="NAPRTase_N"/>
    <property type="match status" value="1"/>
</dbReference>
<dbReference type="InterPro" id="IPR040727">
    <property type="entry name" value="NAPRTase_N"/>
</dbReference>
<dbReference type="CDD" id="cd01570">
    <property type="entry name" value="NAPRTase_A"/>
    <property type="match status" value="1"/>
</dbReference>
<keyword evidence="6 9" id="KW-0662">Pyridine nucleotide biosynthesis</keyword>
<gene>
    <name evidence="13" type="ORF">SAMN02910432_00866</name>
</gene>
<dbReference type="SUPFAM" id="SSF51690">
    <property type="entry name" value="Nicotinate/Quinolinate PRTase C-terminal domain-like"/>
    <property type="match status" value="1"/>
</dbReference>
<dbReference type="InterPro" id="IPR007229">
    <property type="entry name" value="Nic_PRibTrfase-Fam"/>
</dbReference>
<evidence type="ECO:0000256" key="6">
    <source>
        <dbReference type="ARBA" id="ARBA00022642"/>
    </source>
</evidence>
<comment type="function">
    <text evidence="9">Catalyzes the first step in the biosynthesis of NAD from nicotinic acid, the ATP-dependent synthesis of beta-nicotinate D-ribonucleotide from nicotinate and 5-phospho-D-ribose 1-phosphate.</text>
</comment>
<evidence type="ECO:0000256" key="1">
    <source>
        <dbReference type="ARBA" id="ARBA00004952"/>
    </source>
</evidence>
<dbReference type="GO" id="GO:0004516">
    <property type="term" value="F:nicotinate phosphoribosyltransferase activity"/>
    <property type="evidence" value="ECO:0007669"/>
    <property type="project" value="UniProtKB-UniRule"/>
</dbReference>
<evidence type="ECO:0000259" key="12">
    <source>
        <dbReference type="Pfam" id="PF17956"/>
    </source>
</evidence>
<dbReference type="Gene3D" id="3.20.20.70">
    <property type="entry name" value="Aldolase class I"/>
    <property type="match status" value="1"/>
</dbReference>
<dbReference type="PANTHER" id="PTHR11098:SF1">
    <property type="entry name" value="NICOTINATE PHOSPHORIBOSYLTRANSFERASE"/>
    <property type="match status" value="1"/>
</dbReference>
<evidence type="ECO:0000256" key="4">
    <source>
        <dbReference type="ARBA" id="ARBA00022553"/>
    </source>
</evidence>
<dbReference type="RefSeq" id="WP_014072688.1">
    <property type="nucleotide sequence ID" value="NZ_AYYL01000005.1"/>
</dbReference>
<comment type="pathway">
    <text evidence="1 9">Cofactor biosynthesis; NAD(+) biosynthesis; nicotinate D-ribonucleotide from nicotinate: step 1/1.</text>
</comment>
<dbReference type="Pfam" id="PF17956">
    <property type="entry name" value="NAPRTase_C"/>
    <property type="match status" value="1"/>
</dbReference>
<evidence type="ECO:0000256" key="2">
    <source>
        <dbReference type="ARBA" id="ARBA00010897"/>
    </source>
</evidence>
<dbReference type="EC" id="6.3.4.21" evidence="3 9"/>
<dbReference type="NCBIfam" id="NF009131">
    <property type="entry name" value="PRK12484.1"/>
    <property type="match status" value="1"/>
</dbReference>
<evidence type="ECO:0000259" key="11">
    <source>
        <dbReference type="Pfam" id="PF17767"/>
    </source>
</evidence>
<dbReference type="OrthoDB" id="9770610at2"/>
<evidence type="ECO:0000259" key="10">
    <source>
        <dbReference type="Pfam" id="PF04095"/>
    </source>
</evidence>
<dbReference type="Pfam" id="PF04095">
    <property type="entry name" value="NAPRTase"/>
    <property type="match status" value="1"/>
</dbReference>
<feature type="domain" description="Nicotinate/nicotinamide phosphoribosyltransferase" evidence="10">
    <location>
        <begin position="152"/>
        <end position="341"/>
    </location>
</feature>
<reference evidence="14" key="1">
    <citation type="submission" date="2016-10" db="EMBL/GenBank/DDBJ databases">
        <authorList>
            <person name="Varghese N."/>
            <person name="Submissions S."/>
        </authorList>
    </citation>
    <scope>NUCLEOTIDE SEQUENCE [LARGE SCALE GENOMIC DNA]</scope>
    <source>
        <strain evidence="14">DSM 20403</strain>
    </source>
</reference>
<dbReference type="InterPro" id="IPR041525">
    <property type="entry name" value="N/Namide_PRibTrfase"/>
</dbReference>
<keyword evidence="4" id="KW-0597">Phosphoprotein</keyword>